<feature type="transmembrane region" description="Helical" evidence="1">
    <location>
        <begin position="181"/>
        <end position="198"/>
    </location>
</feature>
<dbReference type="InterPro" id="IPR000160">
    <property type="entry name" value="GGDEF_dom"/>
</dbReference>
<dbReference type="InterPro" id="IPR029787">
    <property type="entry name" value="Nucleotide_cyclase"/>
</dbReference>
<feature type="transmembrane region" description="Helical" evidence="1">
    <location>
        <begin position="210"/>
        <end position="226"/>
    </location>
</feature>
<evidence type="ECO:0000313" key="4">
    <source>
        <dbReference type="Proteomes" id="UP000294292"/>
    </source>
</evidence>
<feature type="transmembrane region" description="Helical" evidence="1">
    <location>
        <begin position="71"/>
        <end position="89"/>
    </location>
</feature>
<protein>
    <submittedName>
        <fullName evidence="3">GGDEF domain-containing protein</fullName>
    </submittedName>
</protein>
<dbReference type="NCBIfam" id="TIGR00254">
    <property type="entry name" value="GGDEF"/>
    <property type="match status" value="1"/>
</dbReference>
<sequence length="512" mass="59431">MTISTFIYYFIAYILPSSVLLSMSFVVIFRNPKRTEHQLAFIIINLYAIIFLGEFTRHALPTADSPYIHEYVIKICGLFIVMFSFHFFAKVAKMEDIMSKWLYPWVFYLPLPFVVYNILTVNPSLLIENYVRQGPWVYGVLDPTYYVTVLASCIISLPSYFMLKNGIKRVHSKQDIRLLKFLSWVVLGSIGVILVLGLPDYRGILPPYPYLYIGVLFAVLITYSMLKYNFLSDENDQYATLFNLNSSATLIFNDMWKLEKANQAAFLHFPDNTKEFFALFHASINDEQLVNIKNQLEQGKSVHSIVYHMKTDNLSTYFKLDGKRFIKNRSISYYLICRDVTEKQLADDRLKYLAYHDTLTGVANRASFVQLSEKYIVDNPTHIAYFGLLDLDHFKEINDIHGHIIGDEVLIHTAKIVRELVAESGHVGRLGGDEFVFAVSDNKRFTNALQLMDSVHHAFRNQPFIFRDVFIEVKLSIGCSEYPLEGTTYDELYTLADQRMYLEKRTRKEHVE</sequence>
<dbReference type="RefSeq" id="WP_134210784.1">
    <property type="nucleotide sequence ID" value="NZ_CP038015.1"/>
</dbReference>
<gene>
    <name evidence="3" type="ORF">E2636_14190</name>
</gene>
<keyword evidence="1" id="KW-0472">Membrane</keyword>
<dbReference type="SUPFAM" id="SSF55073">
    <property type="entry name" value="Nucleotide cyclase"/>
    <property type="match status" value="1"/>
</dbReference>
<dbReference type="Gene3D" id="3.30.70.270">
    <property type="match status" value="1"/>
</dbReference>
<dbReference type="Proteomes" id="UP000294292">
    <property type="component" value="Chromosome"/>
</dbReference>
<dbReference type="AlphaFoldDB" id="A0A4P6ZZR4"/>
<dbReference type="Pfam" id="PF00990">
    <property type="entry name" value="GGDEF"/>
    <property type="match status" value="1"/>
</dbReference>
<dbReference type="PROSITE" id="PS50887">
    <property type="entry name" value="GGDEF"/>
    <property type="match status" value="1"/>
</dbReference>
<dbReference type="PANTHER" id="PTHR46663:SF2">
    <property type="entry name" value="GGDEF DOMAIN-CONTAINING PROTEIN"/>
    <property type="match status" value="1"/>
</dbReference>
<organism evidence="3 4">
    <name type="scientific">Paenisporosarcina antarctica</name>
    <dbReference type="NCBI Taxonomy" id="417367"/>
    <lineage>
        <taxon>Bacteria</taxon>
        <taxon>Bacillati</taxon>
        <taxon>Bacillota</taxon>
        <taxon>Bacilli</taxon>
        <taxon>Bacillales</taxon>
        <taxon>Caryophanaceae</taxon>
        <taxon>Paenisporosarcina</taxon>
    </lineage>
</organism>
<dbReference type="InterPro" id="IPR052163">
    <property type="entry name" value="DGC-Regulatory_Protein"/>
</dbReference>
<keyword evidence="1" id="KW-1133">Transmembrane helix</keyword>
<reference evidence="3 4" key="1">
    <citation type="submission" date="2019-03" db="EMBL/GenBank/DDBJ databases">
        <title>Complete genome sequence of Paenisporosarcina antarctica CGMCC 1.6503T.</title>
        <authorList>
            <person name="Rong J.-C."/>
            <person name="Chi N.-Y."/>
            <person name="Zhang Q.-F."/>
        </authorList>
    </citation>
    <scope>NUCLEOTIDE SEQUENCE [LARGE SCALE GENOMIC DNA]</scope>
    <source>
        <strain evidence="3 4">CGMCC 1.6503</strain>
    </source>
</reference>
<feature type="domain" description="GGDEF" evidence="2">
    <location>
        <begin position="382"/>
        <end position="512"/>
    </location>
</feature>
<feature type="transmembrane region" description="Helical" evidence="1">
    <location>
        <begin position="39"/>
        <end position="59"/>
    </location>
</feature>
<keyword evidence="4" id="KW-1185">Reference proteome</keyword>
<dbReference type="OrthoDB" id="9759607at2"/>
<evidence type="ECO:0000259" key="2">
    <source>
        <dbReference type="PROSITE" id="PS50887"/>
    </source>
</evidence>
<dbReference type="PANTHER" id="PTHR46663">
    <property type="entry name" value="DIGUANYLATE CYCLASE DGCT-RELATED"/>
    <property type="match status" value="1"/>
</dbReference>
<name>A0A4P6ZZR4_9BACL</name>
<accession>A0A4P6ZZR4</accession>
<dbReference type="KEGG" id="panc:E2636_14190"/>
<dbReference type="SMART" id="SM00267">
    <property type="entry name" value="GGDEF"/>
    <property type="match status" value="1"/>
</dbReference>
<keyword evidence="1" id="KW-0812">Transmembrane</keyword>
<evidence type="ECO:0000256" key="1">
    <source>
        <dbReference type="SAM" id="Phobius"/>
    </source>
</evidence>
<proteinExistence type="predicted"/>
<evidence type="ECO:0000313" key="3">
    <source>
        <dbReference type="EMBL" id="QBP42230.1"/>
    </source>
</evidence>
<feature type="transmembrane region" description="Helical" evidence="1">
    <location>
        <begin position="6"/>
        <end position="27"/>
    </location>
</feature>
<dbReference type="InterPro" id="IPR043128">
    <property type="entry name" value="Rev_trsase/Diguanyl_cyclase"/>
</dbReference>
<dbReference type="EMBL" id="CP038015">
    <property type="protein sequence ID" value="QBP42230.1"/>
    <property type="molecule type" value="Genomic_DNA"/>
</dbReference>
<dbReference type="CDD" id="cd01949">
    <property type="entry name" value="GGDEF"/>
    <property type="match status" value="1"/>
</dbReference>
<feature type="transmembrane region" description="Helical" evidence="1">
    <location>
        <begin position="101"/>
        <end position="119"/>
    </location>
</feature>
<feature type="transmembrane region" description="Helical" evidence="1">
    <location>
        <begin position="144"/>
        <end position="161"/>
    </location>
</feature>